<proteinExistence type="predicted"/>
<dbReference type="PROSITE" id="PS50005">
    <property type="entry name" value="TPR"/>
    <property type="match status" value="1"/>
</dbReference>
<feature type="transmembrane region" description="Helical" evidence="4">
    <location>
        <begin position="142"/>
        <end position="166"/>
    </location>
</feature>
<name>A0A5K7ZM35_9BACT</name>
<dbReference type="PANTHER" id="PTHR44227">
    <property type="match status" value="1"/>
</dbReference>
<dbReference type="InterPro" id="IPR011990">
    <property type="entry name" value="TPR-like_helical_dom_sf"/>
</dbReference>
<dbReference type="Proteomes" id="UP000425960">
    <property type="component" value="Chromosome"/>
</dbReference>
<dbReference type="PROSITE" id="PS50293">
    <property type="entry name" value="TPR_REGION"/>
    <property type="match status" value="1"/>
</dbReference>
<dbReference type="SUPFAM" id="SSF48452">
    <property type="entry name" value="TPR-like"/>
    <property type="match status" value="2"/>
</dbReference>
<reference evidence="5 6" key="1">
    <citation type="submission" date="2019-11" db="EMBL/GenBank/DDBJ databases">
        <title>Comparative genomics of hydrocarbon-degrading Desulfosarcina strains.</title>
        <authorList>
            <person name="Watanabe M."/>
            <person name="Kojima H."/>
            <person name="Fukui M."/>
        </authorList>
    </citation>
    <scope>NUCLEOTIDE SEQUENCE [LARGE SCALE GENOMIC DNA]</scope>
    <source>
        <strain evidence="5 6">28bB2T</strain>
    </source>
</reference>
<feature type="transmembrane region" description="Helical" evidence="4">
    <location>
        <begin position="303"/>
        <end position="325"/>
    </location>
</feature>
<feature type="transmembrane region" description="Helical" evidence="4">
    <location>
        <begin position="88"/>
        <end position="107"/>
    </location>
</feature>
<evidence type="ECO:0000256" key="4">
    <source>
        <dbReference type="SAM" id="Phobius"/>
    </source>
</evidence>
<dbReference type="RefSeq" id="WP_173178959.1">
    <property type="nucleotide sequence ID" value="NZ_AP021876.1"/>
</dbReference>
<dbReference type="AlphaFoldDB" id="A0A5K7ZM35"/>
<accession>A0A5K7ZM35</accession>
<dbReference type="InterPro" id="IPR019734">
    <property type="entry name" value="TPR_rpt"/>
</dbReference>
<evidence type="ECO:0000313" key="6">
    <source>
        <dbReference type="Proteomes" id="UP000425960"/>
    </source>
</evidence>
<feature type="transmembrane region" description="Helical" evidence="4">
    <location>
        <begin position="331"/>
        <end position="353"/>
    </location>
</feature>
<keyword evidence="4" id="KW-1133">Transmembrane helix</keyword>
<keyword evidence="4" id="KW-0812">Transmembrane</keyword>
<feature type="transmembrane region" description="Helical" evidence="4">
    <location>
        <begin position="119"/>
        <end position="136"/>
    </location>
</feature>
<dbReference type="PANTHER" id="PTHR44227:SF3">
    <property type="entry name" value="PROTEIN O-MANNOSYL-TRANSFERASE TMTC4"/>
    <property type="match status" value="1"/>
</dbReference>
<evidence type="ECO:0000256" key="1">
    <source>
        <dbReference type="ARBA" id="ARBA00022737"/>
    </source>
</evidence>
<feature type="transmembrane region" description="Helical" evidence="4">
    <location>
        <begin position="224"/>
        <end position="245"/>
    </location>
</feature>
<organism evidence="5 6">
    <name type="scientific">Desulfosarcina ovata subsp. sediminis</name>
    <dbReference type="NCBI Taxonomy" id="885957"/>
    <lineage>
        <taxon>Bacteria</taxon>
        <taxon>Pseudomonadati</taxon>
        <taxon>Thermodesulfobacteriota</taxon>
        <taxon>Desulfobacteria</taxon>
        <taxon>Desulfobacterales</taxon>
        <taxon>Desulfosarcinaceae</taxon>
        <taxon>Desulfosarcina</taxon>
    </lineage>
</organism>
<keyword evidence="1" id="KW-0677">Repeat</keyword>
<sequence length="676" mass="76753">MSPLIIFFSVFLLYANTFNASWHMDDTPNILNNRPLHIGNLMPQTLWQTFFAKPGHFGTLYRPIPCLTFAINWLLGQDDPTGYHLVNIAIHGMTAILIYFVVVRLFQTPVLIADGNRKGVSPQGVAFMCALLWAVHPLQSQAVTYIVQRMAQLAAFFYLAAMLLYLKGRLACVRKKQWQYFIGCLICGVLGSMSKENAAMLPLTLVLLEACFFRQRWSTIKTPYLIMAGCGIALLTYVLGVRLFLNGDYLFLLRGYSSRPYTPLQRLLTESRILWFYLSQLAFPLPGRFSIEHDILISNSLLSPWSTLPAMLGIGSMIIAGLMNIKKYPVIAFGVLFFFVNHVVESSVIGLELIFEHRNYLPDIFIFLIVSIGIHHGLAWVKNNYAGCLIVTKVIIIILVLNVGATTYIRNMAWRTADGLWLDALTKAPNSARALNTLAIRLAWAPQATTEHLDKALELFERSLTAHKARTLMDADIYGNIASVYDKKGKHEKAIENFKKAIAVDPGNLKIKLDLAHSLIQQRMYNDALKLTREVIEKAPKHRRALNTTGFILLWLDCPNEALPYLQKALRIAPYDYKVSMNIGAAMNSLGLYDKADWFFKRAARQAPDYVWTYLFLIKNHIEAGNQLKARRMLHRTIEVFSLEVVKSAFSAQPEIYPPFQRQLIQPLFLGYRYEG</sequence>
<evidence type="ECO:0000313" key="5">
    <source>
        <dbReference type="EMBL" id="BBO79500.1"/>
    </source>
</evidence>
<feature type="transmembrane region" description="Helical" evidence="4">
    <location>
        <begin position="384"/>
        <end position="405"/>
    </location>
</feature>
<feature type="repeat" description="TPR" evidence="3">
    <location>
        <begin position="475"/>
        <end position="508"/>
    </location>
</feature>
<dbReference type="SMART" id="SM00028">
    <property type="entry name" value="TPR"/>
    <property type="match status" value="4"/>
</dbReference>
<evidence type="ECO:0000256" key="2">
    <source>
        <dbReference type="ARBA" id="ARBA00022803"/>
    </source>
</evidence>
<dbReference type="Gene3D" id="1.25.40.10">
    <property type="entry name" value="Tetratricopeptide repeat domain"/>
    <property type="match status" value="1"/>
</dbReference>
<keyword evidence="2 3" id="KW-0802">TPR repeat</keyword>
<dbReference type="Pfam" id="PF14559">
    <property type="entry name" value="TPR_19"/>
    <property type="match status" value="1"/>
</dbReference>
<protein>
    <submittedName>
        <fullName evidence="5">Uncharacterized protein</fullName>
    </submittedName>
</protein>
<dbReference type="InterPro" id="IPR052346">
    <property type="entry name" value="O-mannosyl-transferase_TMTC"/>
</dbReference>
<feature type="transmembrane region" description="Helical" evidence="4">
    <location>
        <begin position="360"/>
        <end position="378"/>
    </location>
</feature>
<dbReference type="EMBL" id="AP021876">
    <property type="protein sequence ID" value="BBO79500.1"/>
    <property type="molecule type" value="Genomic_DNA"/>
</dbReference>
<evidence type="ECO:0000256" key="3">
    <source>
        <dbReference type="PROSITE-ProRule" id="PRU00339"/>
    </source>
</evidence>
<dbReference type="KEGG" id="dov:DSCO28_00660"/>
<keyword evidence="4" id="KW-0472">Membrane</keyword>
<gene>
    <name evidence="5" type="ORF">DSCO28_00660</name>
</gene>